<evidence type="ECO:0000256" key="2">
    <source>
        <dbReference type="ARBA" id="ARBA00023125"/>
    </source>
</evidence>
<reference evidence="7 8" key="1">
    <citation type="journal article" date="2023" name="BMC Biotechnol.">
        <title>Vitis rotundifolia cv Carlos genome sequencing.</title>
        <authorList>
            <person name="Huff M."/>
            <person name="Hulse-Kemp A."/>
            <person name="Scheffler B."/>
            <person name="Youngblood R."/>
            <person name="Simpson S."/>
            <person name="Babiker E."/>
            <person name="Staton M."/>
        </authorList>
    </citation>
    <scope>NUCLEOTIDE SEQUENCE [LARGE SCALE GENOMIC DNA]</scope>
    <source>
        <tissue evidence="7">Leaf</tissue>
    </source>
</reference>
<organism evidence="7 8">
    <name type="scientific">Vitis rotundifolia</name>
    <name type="common">Muscadine grape</name>
    <dbReference type="NCBI Taxonomy" id="103349"/>
    <lineage>
        <taxon>Eukaryota</taxon>
        <taxon>Viridiplantae</taxon>
        <taxon>Streptophyta</taxon>
        <taxon>Embryophyta</taxon>
        <taxon>Tracheophyta</taxon>
        <taxon>Spermatophyta</taxon>
        <taxon>Magnoliopsida</taxon>
        <taxon>eudicotyledons</taxon>
        <taxon>Gunneridae</taxon>
        <taxon>Pentapetalae</taxon>
        <taxon>rosids</taxon>
        <taxon>Vitales</taxon>
        <taxon>Vitaceae</taxon>
        <taxon>Viteae</taxon>
        <taxon>Vitis</taxon>
    </lineage>
</organism>
<dbReference type="EMBL" id="JARBHA010000006">
    <property type="protein sequence ID" value="KAJ9698024.1"/>
    <property type="molecule type" value="Genomic_DNA"/>
</dbReference>
<feature type="domain" description="NAC" evidence="6">
    <location>
        <begin position="323"/>
        <end position="371"/>
    </location>
</feature>
<dbReference type="SUPFAM" id="SSF101941">
    <property type="entry name" value="NAC domain"/>
    <property type="match status" value="2"/>
</dbReference>
<dbReference type="AlphaFoldDB" id="A0AA39A179"/>
<dbReference type="InterPro" id="IPR036093">
    <property type="entry name" value="NAC_dom_sf"/>
</dbReference>
<keyword evidence="2" id="KW-0238">DNA-binding</keyword>
<evidence type="ECO:0000256" key="4">
    <source>
        <dbReference type="ARBA" id="ARBA00023242"/>
    </source>
</evidence>
<sequence length="453" mass="51337">MNLSELSEDASLQTVEGKADEVQNNSSEGGELFDLNSLPPGYRFNPTDAEIISLPPNKKIEVNLYAYGPDELAARYEPSGNDEWFYFTPRDRKYRNGQRPNRSTGKGYWKATGADKDIKFEYQTVGYRKALVFYRGIAQNGCVLCRVYRTDERIYKRSRHASGLDESGPSSSKIPRLDLNPNPNEVNNPYEEQYYCNSIQMPLQAQQPQPRTEIFQAPQEPDHFALQSNTQFPILDPSVLMPPPTPQQSIHRIGNEFGGQGLDNFDIMNGAIGNSSFDAGNGVDFGNVPDWDAAIDFGNAFEEGVGSSSCFDIQRFVVGLLQSGYVFCLSDVELVIYYLKKKLDNEQLPANKIVELNVYDQDPNTLAGDKDIKFKGRKVGCRKALVFYRKGPTNPVKTHWIMQEYRVAESVEPPRRTHADDMKIHEHNNDLIVHKGQFILRNFYGRGRFSLQV</sequence>
<dbReference type="PANTHER" id="PTHR31719">
    <property type="entry name" value="NAC TRANSCRIPTION FACTOR 56"/>
    <property type="match status" value="1"/>
</dbReference>
<evidence type="ECO:0000259" key="6">
    <source>
        <dbReference type="Pfam" id="PF02365"/>
    </source>
</evidence>
<dbReference type="PANTHER" id="PTHR31719:SF179">
    <property type="entry name" value="OS08G0148400 PROTEIN"/>
    <property type="match status" value="1"/>
</dbReference>
<accession>A0AA39A179</accession>
<dbReference type="Pfam" id="PF02365">
    <property type="entry name" value="NAM"/>
    <property type="match status" value="2"/>
</dbReference>
<keyword evidence="3" id="KW-0804">Transcription</keyword>
<gene>
    <name evidence="7" type="ORF">PVL29_007234</name>
</gene>
<evidence type="ECO:0000256" key="3">
    <source>
        <dbReference type="ARBA" id="ARBA00023163"/>
    </source>
</evidence>
<feature type="region of interest" description="Disordered" evidence="5">
    <location>
        <begin position="1"/>
        <end position="37"/>
    </location>
</feature>
<dbReference type="Gene3D" id="2.170.150.80">
    <property type="entry name" value="NAC domain"/>
    <property type="match status" value="3"/>
</dbReference>
<keyword evidence="1" id="KW-0805">Transcription regulation</keyword>
<feature type="domain" description="NAC" evidence="6">
    <location>
        <begin position="39"/>
        <end position="137"/>
    </location>
</feature>
<dbReference type="GO" id="GO:0006355">
    <property type="term" value="P:regulation of DNA-templated transcription"/>
    <property type="evidence" value="ECO:0007669"/>
    <property type="project" value="InterPro"/>
</dbReference>
<dbReference type="GO" id="GO:0003677">
    <property type="term" value="F:DNA binding"/>
    <property type="evidence" value="ECO:0007669"/>
    <property type="project" value="UniProtKB-KW"/>
</dbReference>
<feature type="region of interest" description="Disordered" evidence="5">
    <location>
        <begin position="158"/>
        <end position="189"/>
    </location>
</feature>
<keyword evidence="4" id="KW-0539">Nucleus</keyword>
<protein>
    <recommendedName>
        <fullName evidence="6">NAC domain-containing protein</fullName>
    </recommendedName>
</protein>
<comment type="caution">
    <text evidence="7">The sequence shown here is derived from an EMBL/GenBank/DDBJ whole genome shotgun (WGS) entry which is preliminary data.</text>
</comment>
<evidence type="ECO:0000313" key="7">
    <source>
        <dbReference type="EMBL" id="KAJ9698024.1"/>
    </source>
</evidence>
<evidence type="ECO:0000313" key="8">
    <source>
        <dbReference type="Proteomes" id="UP001168098"/>
    </source>
</evidence>
<keyword evidence="8" id="KW-1185">Reference proteome</keyword>
<proteinExistence type="predicted"/>
<name>A0AA39A179_VITRO</name>
<feature type="compositionally biased region" description="Polar residues" evidence="5">
    <location>
        <begin position="1"/>
        <end position="14"/>
    </location>
</feature>
<dbReference type="InterPro" id="IPR003441">
    <property type="entry name" value="NAC-dom"/>
</dbReference>
<evidence type="ECO:0000256" key="1">
    <source>
        <dbReference type="ARBA" id="ARBA00023015"/>
    </source>
</evidence>
<dbReference type="Proteomes" id="UP001168098">
    <property type="component" value="Unassembled WGS sequence"/>
</dbReference>
<feature type="compositionally biased region" description="Low complexity" evidence="5">
    <location>
        <begin position="180"/>
        <end position="189"/>
    </location>
</feature>
<evidence type="ECO:0000256" key="5">
    <source>
        <dbReference type="SAM" id="MobiDB-lite"/>
    </source>
</evidence>